<dbReference type="VEuPathDB" id="FungiDB:H310_08490"/>
<dbReference type="SUPFAM" id="SSF48403">
    <property type="entry name" value="Ankyrin repeat"/>
    <property type="match status" value="1"/>
</dbReference>
<dbReference type="InterPro" id="IPR052050">
    <property type="entry name" value="SecEffector_AnkRepeat"/>
</dbReference>
<reference evidence="1" key="1">
    <citation type="submission" date="2013-12" db="EMBL/GenBank/DDBJ databases">
        <title>The Genome Sequence of Aphanomyces invadans NJM9701.</title>
        <authorList>
            <consortium name="The Broad Institute Genomics Platform"/>
            <person name="Russ C."/>
            <person name="Tyler B."/>
            <person name="van West P."/>
            <person name="Dieguez-Uribeondo J."/>
            <person name="Young S.K."/>
            <person name="Zeng Q."/>
            <person name="Gargeya S."/>
            <person name="Fitzgerald M."/>
            <person name="Abouelleil A."/>
            <person name="Alvarado L."/>
            <person name="Chapman S.B."/>
            <person name="Gainer-Dewar J."/>
            <person name="Goldberg J."/>
            <person name="Griggs A."/>
            <person name="Gujja S."/>
            <person name="Hansen M."/>
            <person name="Howarth C."/>
            <person name="Imamovic A."/>
            <person name="Ireland A."/>
            <person name="Larimer J."/>
            <person name="McCowan C."/>
            <person name="Murphy C."/>
            <person name="Pearson M."/>
            <person name="Poon T.W."/>
            <person name="Priest M."/>
            <person name="Roberts A."/>
            <person name="Saif S."/>
            <person name="Shea T."/>
            <person name="Sykes S."/>
            <person name="Wortman J."/>
            <person name="Nusbaum C."/>
            <person name="Birren B."/>
        </authorList>
    </citation>
    <scope>NUCLEOTIDE SEQUENCE [LARGE SCALE GENOMIC DNA]</scope>
    <source>
        <strain evidence="1">NJM9701</strain>
    </source>
</reference>
<dbReference type="RefSeq" id="XP_008872445.1">
    <property type="nucleotide sequence ID" value="XM_008874223.1"/>
</dbReference>
<organism evidence="1">
    <name type="scientific">Aphanomyces invadans</name>
    <dbReference type="NCBI Taxonomy" id="157072"/>
    <lineage>
        <taxon>Eukaryota</taxon>
        <taxon>Sar</taxon>
        <taxon>Stramenopiles</taxon>
        <taxon>Oomycota</taxon>
        <taxon>Saprolegniomycetes</taxon>
        <taxon>Saprolegniales</taxon>
        <taxon>Verrucalvaceae</taxon>
        <taxon>Aphanomyces</taxon>
    </lineage>
</organism>
<dbReference type="InterPro" id="IPR002110">
    <property type="entry name" value="Ankyrin_rpt"/>
</dbReference>
<dbReference type="AlphaFoldDB" id="A0A024TYD2"/>
<sequence length="228" mass="26107">MNVEHFLAHRDHTPQSFHDRPEVDNRRCKRARPETSLSVWTQVILSSDMMAMIASYQNGIAQDMLPFLVFDPRRLRRRGADMKALLTMDHVHEMLTCWLQAHDVSRLRRLFDRLGLHTLFNLATLRGNFLDVAAHTNNLAVLQFLHERGHVGCTTAAMDAAAKHGNLEMVEYLHKRRGEGCTNHGLALATIHCHTAVARYLQDHGLAKYSKNWLATALIRMRSRAPEE</sequence>
<dbReference type="Gene3D" id="1.25.40.20">
    <property type="entry name" value="Ankyrin repeat-containing domain"/>
    <property type="match status" value="1"/>
</dbReference>
<proteinExistence type="predicted"/>
<dbReference type="PANTHER" id="PTHR46586">
    <property type="entry name" value="ANKYRIN REPEAT-CONTAINING PROTEIN"/>
    <property type="match status" value="1"/>
</dbReference>
<dbReference type="OrthoDB" id="58738at2759"/>
<evidence type="ECO:0000313" key="1">
    <source>
        <dbReference type="EMBL" id="ETV99018.1"/>
    </source>
</evidence>
<dbReference type="GeneID" id="20085540"/>
<protein>
    <submittedName>
        <fullName evidence="1">Uncharacterized protein</fullName>
    </submittedName>
</protein>
<name>A0A024TYD2_9STRA</name>
<dbReference type="PANTHER" id="PTHR46586:SF3">
    <property type="entry name" value="ANKYRIN REPEAT-CONTAINING PROTEIN"/>
    <property type="match status" value="1"/>
</dbReference>
<dbReference type="EMBL" id="KI913968">
    <property type="protein sequence ID" value="ETV99018.1"/>
    <property type="molecule type" value="Genomic_DNA"/>
</dbReference>
<dbReference type="InterPro" id="IPR036770">
    <property type="entry name" value="Ankyrin_rpt-contain_sf"/>
</dbReference>
<accession>A0A024TYD2</accession>
<gene>
    <name evidence="1" type="ORF">H310_08490</name>
</gene>
<dbReference type="Pfam" id="PF13637">
    <property type="entry name" value="Ank_4"/>
    <property type="match status" value="1"/>
</dbReference>